<evidence type="ECO:0000313" key="2">
    <source>
        <dbReference type="EMBL" id="RNA06978.1"/>
    </source>
</evidence>
<comment type="caution">
    <text evidence="2">The sequence shown here is derived from an EMBL/GenBank/DDBJ whole genome shotgun (WGS) entry which is preliminary data.</text>
</comment>
<evidence type="ECO:0000256" key="1">
    <source>
        <dbReference type="SAM" id="Phobius"/>
    </source>
</evidence>
<keyword evidence="3" id="KW-1185">Reference proteome</keyword>
<dbReference type="EMBL" id="REGN01007211">
    <property type="protein sequence ID" value="RNA06978.1"/>
    <property type="molecule type" value="Genomic_DNA"/>
</dbReference>
<dbReference type="AlphaFoldDB" id="A0A3M7Q7P9"/>
<organism evidence="2 3">
    <name type="scientific">Brachionus plicatilis</name>
    <name type="common">Marine rotifer</name>
    <name type="synonym">Brachionus muelleri</name>
    <dbReference type="NCBI Taxonomy" id="10195"/>
    <lineage>
        <taxon>Eukaryota</taxon>
        <taxon>Metazoa</taxon>
        <taxon>Spiralia</taxon>
        <taxon>Gnathifera</taxon>
        <taxon>Rotifera</taxon>
        <taxon>Eurotatoria</taxon>
        <taxon>Monogononta</taxon>
        <taxon>Pseudotrocha</taxon>
        <taxon>Ploima</taxon>
        <taxon>Brachionidae</taxon>
        <taxon>Brachionus</taxon>
    </lineage>
</organism>
<evidence type="ECO:0000313" key="3">
    <source>
        <dbReference type="Proteomes" id="UP000276133"/>
    </source>
</evidence>
<sequence>MKFWMNQSPDFIENKLAPTFIEHPNPLVKSALVIFFLVFILPIKDWIVLNLNQPFDQFKIN</sequence>
<keyword evidence="1" id="KW-0812">Transmembrane</keyword>
<feature type="transmembrane region" description="Helical" evidence="1">
    <location>
        <begin position="30"/>
        <end position="49"/>
    </location>
</feature>
<dbReference type="Proteomes" id="UP000276133">
    <property type="component" value="Unassembled WGS sequence"/>
</dbReference>
<gene>
    <name evidence="2" type="ORF">BpHYR1_022220</name>
</gene>
<proteinExistence type="predicted"/>
<keyword evidence="1" id="KW-1133">Transmembrane helix</keyword>
<protein>
    <submittedName>
        <fullName evidence="2">Uncharacterized protein</fullName>
    </submittedName>
</protein>
<accession>A0A3M7Q7P9</accession>
<reference evidence="2 3" key="1">
    <citation type="journal article" date="2018" name="Sci. Rep.">
        <title>Genomic signatures of local adaptation to the degree of environmental predictability in rotifers.</title>
        <authorList>
            <person name="Franch-Gras L."/>
            <person name="Hahn C."/>
            <person name="Garcia-Roger E.M."/>
            <person name="Carmona M.J."/>
            <person name="Serra M."/>
            <person name="Gomez A."/>
        </authorList>
    </citation>
    <scope>NUCLEOTIDE SEQUENCE [LARGE SCALE GENOMIC DNA]</scope>
    <source>
        <strain evidence="2">HYR1</strain>
    </source>
</reference>
<keyword evidence="1" id="KW-0472">Membrane</keyword>
<name>A0A3M7Q7P9_BRAPC</name>